<reference evidence="2" key="1">
    <citation type="submission" date="2022-08" db="EMBL/GenBank/DDBJ databases">
        <title>Genome analysis of Corynebacteriales strain.</title>
        <authorList>
            <person name="Lee S.D."/>
        </authorList>
    </citation>
    <scope>NUCLEOTIDE SEQUENCE</scope>
    <source>
        <strain evidence="2">D3-21</strain>
    </source>
</reference>
<comment type="caution">
    <text evidence="2">The sequence shown here is derived from an EMBL/GenBank/DDBJ whole genome shotgun (WGS) entry which is preliminary data.</text>
</comment>
<evidence type="ECO:0000313" key="2">
    <source>
        <dbReference type="EMBL" id="MDG3016101.1"/>
    </source>
</evidence>
<evidence type="ECO:0000313" key="3">
    <source>
        <dbReference type="Proteomes" id="UP001152755"/>
    </source>
</evidence>
<feature type="region of interest" description="Disordered" evidence="1">
    <location>
        <begin position="48"/>
        <end position="70"/>
    </location>
</feature>
<dbReference type="Gene3D" id="6.10.140.2080">
    <property type="match status" value="1"/>
</dbReference>
<accession>A0A9X4RIG7</accession>
<gene>
    <name evidence="2" type="ORF">NVS88_16200</name>
</gene>
<protein>
    <submittedName>
        <fullName evidence="2">DUF3349 domain-containing protein</fullName>
    </submittedName>
</protein>
<keyword evidence="3" id="KW-1185">Reference proteome</keyword>
<proteinExistence type="predicted"/>
<sequence>MRPLIGSILDWLRAGYPDGIPPKDYVPLLAVLRRKLTDAEVREVVEILDAETPRPDDAAGPEAPPTPISTADIEATISQLTNEEPLEDDVRRVAARLAAGGWPLAEPARAEADLAASAEDDPVDAGVVDR</sequence>
<dbReference type="RefSeq" id="WP_277830192.1">
    <property type="nucleotide sequence ID" value="NZ_JAAIVF010000001.1"/>
</dbReference>
<dbReference type="AlphaFoldDB" id="A0A9X4RIG7"/>
<feature type="region of interest" description="Disordered" evidence="1">
    <location>
        <begin position="109"/>
        <end position="130"/>
    </location>
</feature>
<dbReference type="EMBL" id="JANRHA010000011">
    <property type="protein sequence ID" value="MDG3016101.1"/>
    <property type="molecule type" value="Genomic_DNA"/>
</dbReference>
<dbReference type="InterPro" id="IPR021784">
    <property type="entry name" value="DUF3349"/>
</dbReference>
<evidence type="ECO:0000256" key="1">
    <source>
        <dbReference type="SAM" id="MobiDB-lite"/>
    </source>
</evidence>
<dbReference type="Proteomes" id="UP001152755">
    <property type="component" value="Unassembled WGS sequence"/>
</dbReference>
<dbReference type="Gene3D" id="1.10.10.2390">
    <property type="match status" value="1"/>
</dbReference>
<feature type="compositionally biased region" description="Basic and acidic residues" evidence="1">
    <location>
        <begin position="48"/>
        <end position="57"/>
    </location>
</feature>
<dbReference type="Pfam" id="PF11829">
    <property type="entry name" value="DUF3349"/>
    <property type="match status" value="1"/>
</dbReference>
<organism evidence="2 3">
    <name type="scientific">Speluncibacter jeojiensis</name>
    <dbReference type="NCBI Taxonomy" id="2710754"/>
    <lineage>
        <taxon>Bacteria</taxon>
        <taxon>Bacillati</taxon>
        <taxon>Actinomycetota</taxon>
        <taxon>Actinomycetes</taxon>
        <taxon>Mycobacteriales</taxon>
        <taxon>Speluncibacteraceae</taxon>
        <taxon>Speluncibacter</taxon>
    </lineage>
</organism>
<name>A0A9X4RIG7_9ACTN</name>